<evidence type="ECO:0000259" key="2">
    <source>
        <dbReference type="Pfam" id="PF07940"/>
    </source>
</evidence>
<dbReference type="EMBL" id="JACIDS010000003">
    <property type="protein sequence ID" value="MBB3931509.1"/>
    <property type="molecule type" value="Genomic_DNA"/>
</dbReference>
<organism evidence="3 4">
    <name type="scientific">Kaistia hirudinis</name>
    <dbReference type="NCBI Taxonomy" id="1293440"/>
    <lineage>
        <taxon>Bacteria</taxon>
        <taxon>Pseudomonadati</taxon>
        <taxon>Pseudomonadota</taxon>
        <taxon>Alphaproteobacteria</taxon>
        <taxon>Hyphomicrobiales</taxon>
        <taxon>Kaistiaceae</taxon>
        <taxon>Kaistia</taxon>
    </lineage>
</organism>
<keyword evidence="4" id="KW-1185">Reference proteome</keyword>
<dbReference type="InterPro" id="IPR008929">
    <property type="entry name" value="Chondroitin_lyas"/>
</dbReference>
<evidence type="ECO:0000256" key="1">
    <source>
        <dbReference type="ARBA" id="ARBA00004196"/>
    </source>
</evidence>
<proteinExistence type="predicted"/>
<comment type="subcellular location">
    <subcellularLocation>
        <location evidence="1">Cell envelope</location>
    </subcellularLocation>
</comment>
<gene>
    <name evidence="3" type="ORF">GGR25_002559</name>
</gene>
<sequence length="586" mass="64287">MALGAGTGKGRLVRYAAASAWRRARYDFHAGPFYRWRYFGQVPERLLIAPTDLRTADPTIAHDIYAGRFVFAGDVVDVSGFSVFEIEAPSRAWAAGLHGFGWLRHLRASDLAVSRSNARALVDEWIRFQRSHDPVARDPEVTARRVMSWLAQTPLVLDGCDHGFYRRFMRMLTRQVRLLRRVSRDVRPGLPRLRVAMALAAASLSLSDQTRFARQASRFVDQELNRQILPDGGHIDRNPGTVLEVLVDLLPLRQAFTARGLQPTPALLGAIDRMMPMLRFFRHGDGSFAKFNGMGETQLGLLATVLAYDDARGAPVRNAPYAGYQRLDAGETVVIADTGPPPLPVLSTTAHAGCLAFEMSVGRQPLIVNCGVPGPGATALRRLARTTAAHSTATLNDSSSCRFLTGGYLAERLGEVIIAGPTRVPVTRQEERGAVVVTASHDGYVARYGILHTRRLSLSRFGDRLSGIDSFTSPSGSAIAKGGRDSFAIRFHLHPAVQANRLAGGHGVLLVLPDGSAWQFETDAQELAIEESIRLSDIRGSRRAEQIVIHGRALRQAEVKWQFRRVAEAGGRRSSDHDDAEDDQPA</sequence>
<dbReference type="Gene3D" id="1.50.10.100">
    <property type="entry name" value="Chondroitin AC/alginate lyase"/>
    <property type="match status" value="1"/>
</dbReference>
<dbReference type="Gene3D" id="2.70.98.70">
    <property type="match status" value="1"/>
</dbReference>
<dbReference type="Proteomes" id="UP000553963">
    <property type="component" value="Unassembled WGS sequence"/>
</dbReference>
<dbReference type="AlphaFoldDB" id="A0A840AMG8"/>
<dbReference type="RefSeq" id="WP_183399141.1">
    <property type="nucleotide sequence ID" value="NZ_JACIDS010000003.1"/>
</dbReference>
<dbReference type="GO" id="GO:0016829">
    <property type="term" value="F:lyase activity"/>
    <property type="evidence" value="ECO:0007669"/>
    <property type="project" value="InterPro"/>
</dbReference>
<accession>A0A840AMG8</accession>
<name>A0A840AMG8_9HYPH</name>
<comment type="caution">
    <text evidence="3">The sequence shown here is derived from an EMBL/GenBank/DDBJ whole genome shotgun (WGS) entry which is preliminary data.</text>
</comment>
<evidence type="ECO:0000313" key="4">
    <source>
        <dbReference type="Proteomes" id="UP000553963"/>
    </source>
</evidence>
<dbReference type="GO" id="GO:0030313">
    <property type="term" value="C:cell envelope"/>
    <property type="evidence" value="ECO:0007669"/>
    <property type="project" value="UniProtKB-SubCell"/>
</dbReference>
<dbReference type="InterPro" id="IPR012480">
    <property type="entry name" value="Hepar_II_III_C"/>
</dbReference>
<dbReference type="Pfam" id="PF07940">
    <property type="entry name" value="Hepar_II_III_C"/>
    <property type="match status" value="1"/>
</dbReference>
<evidence type="ECO:0000313" key="3">
    <source>
        <dbReference type="EMBL" id="MBB3931509.1"/>
    </source>
</evidence>
<feature type="domain" description="Heparinase II/III-like C-terminal" evidence="2">
    <location>
        <begin position="312"/>
        <end position="562"/>
    </location>
</feature>
<reference evidence="3 4" key="1">
    <citation type="submission" date="2020-08" db="EMBL/GenBank/DDBJ databases">
        <title>Genomic Encyclopedia of Type Strains, Phase IV (KMG-IV): sequencing the most valuable type-strain genomes for metagenomic binning, comparative biology and taxonomic classification.</title>
        <authorList>
            <person name="Goeker M."/>
        </authorList>
    </citation>
    <scope>NUCLEOTIDE SEQUENCE [LARGE SCALE GENOMIC DNA]</scope>
    <source>
        <strain evidence="3 4">DSM 25966</strain>
    </source>
</reference>
<protein>
    <submittedName>
        <fullName evidence="3">Putative heparinase superfamily protein</fullName>
    </submittedName>
</protein>